<dbReference type="Gene3D" id="2.60.40.3210">
    <property type="entry name" value="Zona pellucida, ZP-N domain"/>
    <property type="match status" value="1"/>
</dbReference>
<keyword evidence="2" id="KW-1133">Transmembrane helix</keyword>
<keyword evidence="2" id="KW-0732">Signal</keyword>
<dbReference type="PANTHER" id="PTHR11576:SF2">
    <property type="entry name" value="ZONA PELLUCIDA SPERM-BINDING PROTEIN 3"/>
    <property type="match status" value="1"/>
</dbReference>
<dbReference type="InterPro" id="IPR042235">
    <property type="entry name" value="ZP-C_dom"/>
</dbReference>
<comment type="domain">
    <text evidence="2">The ZP domain is involved in the polymerization of the ZP proteins to form the zona pellucida.</text>
</comment>
<dbReference type="AlphaFoldDB" id="A0A3P9PL50"/>
<evidence type="ECO:0000313" key="5">
    <source>
        <dbReference type="Proteomes" id="UP000242638"/>
    </source>
</evidence>
<dbReference type="PANTHER" id="PTHR11576">
    <property type="entry name" value="ZONA PELLUCIDA SPERM-BINDING PROTEIN 3"/>
    <property type="match status" value="1"/>
</dbReference>
<feature type="signal peptide" evidence="2">
    <location>
        <begin position="1"/>
        <end position="19"/>
    </location>
</feature>
<organism evidence="4 5">
    <name type="scientific">Poecilia reticulata</name>
    <name type="common">Guppy</name>
    <name type="synonym">Acanthophacelus reticulatus</name>
    <dbReference type="NCBI Taxonomy" id="8081"/>
    <lineage>
        <taxon>Eukaryota</taxon>
        <taxon>Metazoa</taxon>
        <taxon>Chordata</taxon>
        <taxon>Craniata</taxon>
        <taxon>Vertebrata</taxon>
        <taxon>Euteleostomi</taxon>
        <taxon>Actinopterygii</taxon>
        <taxon>Neopterygii</taxon>
        <taxon>Teleostei</taxon>
        <taxon>Neoteleostei</taxon>
        <taxon>Acanthomorphata</taxon>
        <taxon>Ovalentaria</taxon>
        <taxon>Atherinomorphae</taxon>
        <taxon>Cyprinodontiformes</taxon>
        <taxon>Poeciliidae</taxon>
        <taxon>Poeciliinae</taxon>
        <taxon>Poecilia</taxon>
    </lineage>
</organism>
<keyword evidence="2" id="KW-0165">Cleavage on pair of basic residues</keyword>
<dbReference type="GO" id="GO:0005886">
    <property type="term" value="C:plasma membrane"/>
    <property type="evidence" value="ECO:0007669"/>
    <property type="project" value="UniProtKB-SubCell"/>
</dbReference>
<sequence>FARWPVSVTVVTKFSVVLSLCGVSLTDKRPLLTRREDGLDIQCGETRVRITVKRKFFKVRQVPFKAEFLRLGVNSVSESEMVISARLQDCGTESRWLVYSNKLLVFPAVLVTATGSVIVGGQTIVVPIECRYKRKQRVYGEAIVPTWVLLLMLSAFYTPYVQGEAGFLKASEEATLHPILTLYNESCVALKPDLLSRPRYKFISKHGSVCPNQTIRLCFSFKMFHFNQTSPEQMFISCHLRATLKQKSPHRHNKACFFHKPTFRWRSIEGDIALCECCNTDCSGLTGVKNHGHPETAGRLHVVHQSNWTGDDQGLVNHRI</sequence>
<comment type="similarity">
    <text evidence="2">Belongs to the ZP domain family. ZPC subfamily.</text>
</comment>
<dbReference type="OMA" id="HLDKACF"/>
<keyword evidence="2" id="KW-0472">Membrane</keyword>
<keyword evidence="2" id="KW-1003">Cell membrane</keyword>
<protein>
    <recommendedName>
        <fullName evidence="2">Zona pellucida sperm-binding protein 3</fullName>
    </recommendedName>
</protein>
<evidence type="ECO:0000256" key="2">
    <source>
        <dbReference type="RuleBase" id="RU367066"/>
    </source>
</evidence>
<comment type="subcellular location">
    <subcellularLocation>
        <location evidence="2">Zona pellucida</location>
    </subcellularLocation>
    <subcellularLocation>
        <location evidence="2">Cell membrane</location>
        <topology evidence="2">Single-pass type I membrane protein</topology>
    </subcellularLocation>
</comment>
<evidence type="ECO:0000256" key="1">
    <source>
        <dbReference type="ARBA" id="ARBA00023157"/>
    </source>
</evidence>
<evidence type="ECO:0000313" key="4">
    <source>
        <dbReference type="Ensembl" id="ENSPREP00000022514.1"/>
    </source>
</evidence>
<keyword evidence="2" id="KW-0272">Extracellular matrix</keyword>
<reference evidence="5" key="1">
    <citation type="submission" date="2013-11" db="EMBL/GenBank/DDBJ databases">
        <title>The genomic landscape of the Guanapo guppy.</title>
        <authorList>
            <person name="Kuenstner A."/>
            <person name="Dreyer C."/>
        </authorList>
    </citation>
    <scope>NUCLEOTIDE SEQUENCE</scope>
    <source>
        <strain evidence="5">Guanapo</strain>
    </source>
</reference>
<dbReference type="Proteomes" id="UP000242638">
    <property type="component" value="Unassembled WGS sequence"/>
</dbReference>
<feature type="transmembrane region" description="Helical" evidence="2">
    <location>
        <begin position="138"/>
        <end position="157"/>
    </location>
</feature>
<keyword evidence="2" id="KW-0964">Secreted</keyword>
<feature type="transmembrane region" description="Helical" evidence="2">
    <location>
        <begin position="104"/>
        <end position="126"/>
    </location>
</feature>
<comment type="function">
    <text evidence="2">Component of the zona pellucida, an extracellular matrix surrounding oocytes which mediates sperm binding, induction of the acrosome reaction and prevents post-fertilization polyspermy. The zona pellucida is composed of 3 to 4 glycoproteins, ZP1, ZP2, ZP3, and ZP4. ZP3 is essential for sperm binding and zona matrix formation.</text>
</comment>
<keyword evidence="1 2" id="KW-1015">Disulfide bond</keyword>
<dbReference type="GO" id="GO:0007339">
    <property type="term" value="P:binding of sperm to zona pellucida"/>
    <property type="evidence" value="ECO:0007669"/>
    <property type="project" value="UniProtKB-UniRule"/>
</dbReference>
<dbReference type="Pfam" id="PF23344">
    <property type="entry name" value="ZP-N"/>
    <property type="match status" value="1"/>
</dbReference>
<dbReference type="Pfam" id="PF00100">
    <property type="entry name" value="Zona_pellucida"/>
    <property type="match status" value="1"/>
</dbReference>
<dbReference type="GeneTree" id="ENSGT01030000234567"/>
<proteinExistence type="inferred from homology"/>
<dbReference type="InterPro" id="IPR055356">
    <property type="entry name" value="ZP-N"/>
</dbReference>
<dbReference type="GO" id="GO:0035805">
    <property type="term" value="C:egg coat"/>
    <property type="evidence" value="ECO:0007669"/>
    <property type="project" value="UniProtKB-SubCell"/>
</dbReference>
<dbReference type="STRING" id="8081.ENSPREP00000022514"/>
<feature type="chain" id="PRO_5025717634" description="Zona pellucida sperm-binding protein 3" evidence="2">
    <location>
        <begin position="20"/>
        <end position="320"/>
    </location>
</feature>
<keyword evidence="2" id="KW-0812">Transmembrane</keyword>
<comment type="PTM">
    <text evidence="2">Proteolytically cleaved before the transmembrane segment to yield the secreted ectodomain incorporated in the zona pellucida.</text>
</comment>
<keyword evidence="5" id="KW-1185">Reference proteome</keyword>
<dbReference type="Gene3D" id="2.60.40.4100">
    <property type="entry name" value="Zona pellucida, ZP-C domain"/>
    <property type="match status" value="1"/>
</dbReference>
<dbReference type="GO" id="GO:0035804">
    <property type="term" value="F:structural constituent of egg coat"/>
    <property type="evidence" value="ECO:0007669"/>
    <property type="project" value="UniProtKB-UniRule"/>
</dbReference>
<dbReference type="Ensembl" id="ENSPRET00000022751.1">
    <property type="protein sequence ID" value="ENSPREP00000022514.1"/>
    <property type="gene ID" value="ENSPREG00000015199.1"/>
</dbReference>
<dbReference type="GO" id="GO:0032190">
    <property type="term" value="F:acrosin binding"/>
    <property type="evidence" value="ECO:0007669"/>
    <property type="project" value="TreeGrafter"/>
</dbReference>
<reference evidence="4" key="3">
    <citation type="submission" date="2025-09" db="UniProtKB">
        <authorList>
            <consortium name="Ensembl"/>
        </authorList>
    </citation>
    <scope>IDENTIFICATION</scope>
    <source>
        <strain evidence="4">Guanapo</strain>
    </source>
</reference>
<reference evidence="4" key="2">
    <citation type="submission" date="2025-08" db="UniProtKB">
        <authorList>
            <consortium name="Ensembl"/>
        </authorList>
    </citation>
    <scope>IDENTIFICATION</scope>
    <source>
        <strain evidence="4">Guanapo</strain>
    </source>
</reference>
<dbReference type="GO" id="GO:0035803">
    <property type="term" value="P:egg coat formation"/>
    <property type="evidence" value="ECO:0007669"/>
    <property type="project" value="UniProtKB-UniRule"/>
</dbReference>
<evidence type="ECO:0000259" key="3">
    <source>
        <dbReference type="SMART" id="SM00241"/>
    </source>
</evidence>
<feature type="domain" description="ZP" evidence="3">
    <location>
        <begin position="42"/>
        <end position="259"/>
    </location>
</feature>
<comment type="caution">
    <text evidence="2">Lacks conserved residue(s) required for the propagation of feature annotation.</text>
</comment>
<accession>A0A3P9PL50</accession>
<dbReference type="InterPro" id="IPR001507">
    <property type="entry name" value="ZP_dom"/>
</dbReference>
<dbReference type="SMART" id="SM00241">
    <property type="entry name" value="ZP"/>
    <property type="match status" value="1"/>
</dbReference>
<dbReference type="InterPro" id="IPR055355">
    <property type="entry name" value="ZP-C"/>
</dbReference>
<name>A0A3P9PL50_POERE</name>
<dbReference type="GO" id="GO:2000344">
    <property type="term" value="P:positive regulation of acrosome reaction"/>
    <property type="evidence" value="ECO:0007669"/>
    <property type="project" value="UniProtKB-UniRule"/>
</dbReference>